<keyword evidence="1" id="KW-1133">Transmembrane helix</keyword>
<keyword evidence="1" id="KW-0472">Membrane</keyword>
<keyword evidence="2" id="KW-0496">Mitochondrion</keyword>
<reference evidence="2" key="1">
    <citation type="journal article" date="2018" name="J. ISSAAS">
        <title>The contribution of mitochondrial metagenomics to large-scale data mining and phylogenetic analysis of Coleoptera.</title>
        <authorList>
            <person name="Miller K."/>
            <person name="Linard B."/>
            <person name="Motyka M."/>
            <person name="Bocek M."/>
            <person name="Vogler A.P."/>
        </authorList>
    </citation>
    <scope>NUCLEOTIDE SEQUENCE</scope>
</reference>
<dbReference type="EMBL" id="MG193489">
    <property type="protein sequence ID" value="AXS66281.1"/>
    <property type="molecule type" value="Genomic_DNA"/>
</dbReference>
<organism evidence="2">
    <name type="scientific">Chrysomeloidea sp. 1 KM-2017</name>
    <dbReference type="NCBI Taxonomy" id="2219295"/>
    <lineage>
        <taxon>Eukaryota</taxon>
        <taxon>Metazoa</taxon>
        <taxon>Ecdysozoa</taxon>
        <taxon>Arthropoda</taxon>
        <taxon>Hexapoda</taxon>
        <taxon>Insecta</taxon>
        <taxon>Pterygota</taxon>
        <taxon>Neoptera</taxon>
        <taxon>Endopterygota</taxon>
        <taxon>Coleoptera</taxon>
        <taxon>Polyphaga</taxon>
        <taxon>Cucujiformia</taxon>
        <taxon>Chrysomeloidea</taxon>
    </lineage>
</organism>
<accession>A0A346RJN4</accession>
<evidence type="ECO:0000256" key="1">
    <source>
        <dbReference type="SAM" id="Phobius"/>
    </source>
</evidence>
<geneLocation type="mitochondrion" evidence="2"/>
<protein>
    <submittedName>
        <fullName evidence="2">ATP synthase F0 subunit 8</fullName>
    </submittedName>
</protein>
<sequence length="51" mass="6388">MPQMAPLMWTSLFLFFITVFMLFLMTNFFMKTYFPKNLTFHKKSILKNWKW</sequence>
<gene>
    <name evidence="2" type="primary">atp8</name>
</gene>
<proteinExistence type="predicted"/>
<evidence type="ECO:0000313" key="2">
    <source>
        <dbReference type="EMBL" id="AXS66281.1"/>
    </source>
</evidence>
<name>A0A346RJN4_9CUCU</name>
<feature type="transmembrane region" description="Helical" evidence="1">
    <location>
        <begin position="12"/>
        <end position="34"/>
    </location>
</feature>
<dbReference type="AlphaFoldDB" id="A0A346RJN4"/>
<keyword evidence="1" id="KW-0812">Transmembrane</keyword>